<gene>
    <name evidence="2" type="ORF">OE699_01875</name>
</gene>
<dbReference type="Proteomes" id="UP001526166">
    <property type="component" value="Unassembled WGS sequence"/>
</dbReference>
<sequence length="108" mass="12011">MKNPMTGQMREAPVGFSWTVFFFNCLPALFRRDWGGFLIMLVISCLTLGLSGLVFMFIYNKMHLKGLIKDGYKATSASADIDWIEQRIGVRIPRDTAAAHAPAPAVMA</sequence>
<evidence type="ECO:0000313" key="3">
    <source>
        <dbReference type="Proteomes" id="UP001526166"/>
    </source>
</evidence>
<keyword evidence="3" id="KW-1185">Reference proteome</keyword>
<feature type="transmembrane region" description="Helical" evidence="1">
    <location>
        <begin position="12"/>
        <end position="30"/>
    </location>
</feature>
<reference evidence="2 3" key="1">
    <citation type="submission" date="2022-10" db="EMBL/GenBank/DDBJ databases">
        <title>Sinirhodobacter sp. nov., isolated from ocean surface sediments.</title>
        <authorList>
            <person name="He W."/>
            <person name="Wang L."/>
            <person name="Zhang D.-F."/>
        </authorList>
    </citation>
    <scope>NUCLEOTIDE SEQUENCE [LARGE SCALE GENOMIC DNA]</scope>
    <source>
        <strain evidence="2 3">WL0115</strain>
    </source>
</reference>
<name>A0ABT2ZV13_9RHOB</name>
<organism evidence="2 3">
    <name type="scientific">Sedimentimonas flavescens</name>
    <dbReference type="NCBI Taxonomy" id="2851012"/>
    <lineage>
        <taxon>Bacteria</taxon>
        <taxon>Pseudomonadati</taxon>
        <taxon>Pseudomonadota</taxon>
        <taxon>Alphaproteobacteria</taxon>
        <taxon>Rhodobacterales</taxon>
        <taxon>Rhodobacter group</taxon>
        <taxon>Sedimentimonas</taxon>
    </lineage>
</organism>
<keyword evidence="1" id="KW-0812">Transmembrane</keyword>
<keyword evidence="1" id="KW-1133">Transmembrane helix</keyword>
<feature type="transmembrane region" description="Helical" evidence="1">
    <location>
        <begin position="36"/>
        <end position="59"/>
    </location>
</feature>
<accession>A0ABT2ZV13</accession>
<evidence type="ECO:0000256" key="1">
    <source>
        <dbReference type="SAM" id="Phobius"/>
    </source>
</evidence>
<dbReference type="RefSeq" id="WP_263846872.1">
    <property type="nucleotide sequence ID" value="NZ_JAOWKW010000001.1"/>
</dbReference>
<comment type="caution">
    <text evidence="2">The sequence shown here is derived from an EMBL/GenBank/DDBJ whole genome shotgun (WGS) entry which is preliminary data.</text>
</comment>
<proteinExistence type="predicted"/>
<evidence type="ECO:0000313" key="2">
    <source>
        <dbReference type="EMBL" id="MCV2877587.1"/>
    </source>
</evidence>
<protein>
    <submittedName>
        <fullName evidence="2">Uncharacterized protein</fullName>
    </submittedName>
</protein>
<dbReference type="EMBL" id="JAOWKW010000001">
    <property type="protein sequence ID" value="MCV2877587.1"/>
    <property type="molecule type" value="Genomic_DNA"/>
</dbReference>
<keyword evidence="1" id="KW-0472">Membrane</keyword>